<dbReference type="HAMAP" id="MF_00316">
    <property type="entry name" value="MobA"/>
    <property type="match status" value="1"/>
</dbReference>
<dbReference type="OrthoDB" id="9788394at2"/>
<sequence>MVSAIDRADITGLILAGGRGSRMGGIDKGLQPWRGLPMAQQVLARLQPQVGPMLINANRNLDVYRTWGLPVLSDSPERDFAGPLAGFLAGLEVCTTPYLLTAPCDSPLLPPDLAARLGEALLAERARIALPRAGGRLQPVFCLMEAGLRDDLRAFVASGGSKIDLWTTRHPLAIVDFDDAHAFENINTQADLQRLEQTPSP</sequence>
<feature type="binding site" evidence="8">
    <location>
        <position position="105"/>
    </location>
    <ligand>
        <name>GTP</name>
        <dbReference type="ChEBI" id="CHEBI:37565"/>
    </ligand>
</feature>
<protein>
    <recommendedName>
        <fullName evidence="8">Molybdenum cofactor guanylyltransferase</fullName>
        <shortName evidence="8">MoCo guanylyltransferase</shortName>
        <ecNumber evidence="8">2.7.7.77</ecNumber>
    </recommendedName>
    <alternativeName>
        <fullName evidence="8">GTP:molybdopterin guanylyltransferase</fullName>
    </alternativeName>
    <alternativeName>
        <fullName evidence="8">Mo-MPT guanylyltransferase</fullName>
    </alternativeName>
    <alternativeName>
        <fullName evidence="8">Molybdopterin guanylyltransferase</fullName>
    </alternativeName>
    <alternativeName>
        <fullName evidence="8">Molybdopterin-guanine dinucleotide synthase</fullName>
        <shortName evidence="8">MGD synthase</shortName>
    </alternativeName>
</protein>
<dbReference type="CDD" id="cd02503">
    <property type="entry name" value="MobA"/>
    <property type="match status" value="1"/>
</dbReference>
<dbReference type="InterPro" id="IPR029044">
    <property type="entry name" value="Nucleotide-diphossugar_trans"/>
</dbReference>
<dbReference type="Gene3D" id="3.90.550.10">
    <property type="entry name" value="Spore Coat Polysaccharide Biosynthesis Protein SpsA, Chain A"/>
    <property type="match status" value="1"/>
</dbReference>
<feature type="binding site" evidence="8">
    <location>
        <position position="74"/>
    </location>
    <ligand>
        <name>GTP</name>
        <dbReference type="ChEBI" id="CHEBI:37565"/>
    </ligand>
</feature>
<keyword evidence="1 8" id="KW-0963">Cytoplasm</keyword>
<organism evidence="10 11">
    <name type="scientific">Thiomonas bhubaneswarensis</name>
    <dbReference type="NCBI Taxonomy" id="339866"/>
    <lineage>
        <taxon>Bacteria</taxon>
        <taxon>Pseudomonadati</taxon>
        <taxon>Pseudomonadota</taxon>
        <taxon>Betaproteobacteria</taxon>
        <taxon>Burkholderiales</taxon>
        <taxon>Thiomonas</taxon>
    </lineage>
</organism>
<evidence type="ECO:0000256" key="3">
    <source>
        <dbReference type="ARBA" id="ARBA00022723"/>
    </source>
</evidence>
<evidence type="ECO:0000256" key="1">
    <source>
        <dbReference type="ARBA" id="ARBA00022490"/>
    </source>
</evidence>
<dbReference type="PANTHER" id="PTHR19136">
    <property type="entry name" value="MOLYBDENUM COFACTOR GUANYLYLTRANSFERASE"/>
    <property type="match status" value="1"/>
</dbReference>
<gene>
    <name evidence="8" type="primary">mobA</name>
    <name evidence="10" type="ORF">Ga0061069_105247</name>
</gene>
<dbReference type="InterPro" id="IPR013482">
    <property type="entry name" value="Molybde_CF_guanTrfase"/>
</dbReference>
<dbReference type="GO" id="GO:0061603">
    <property type="term" value="F:molybdenum cofactor guanylyltransferase activity"/>
    <property type="evidence" value="ECO:0007669"/>
    <property type="project" value="UniProtKB-EC"/>
</dbReference>
<keyword evidence="7 8" id="KW-0501">Molybdenum cofactor biosynthesis</keyword>
<dbReference type="SUPFAM" id="SSF53448">
    <property type="entry name" value="Nucleotide-diphospho-sugar transferases"/>
    <property type="match status" value="1"/>
</dbReference>
<comment type="subunit">
    <text evidence="8">Monomer.</text>
</comment>
<dbReference type="STRING" id="339866.GCA_001418255_01753"/>
<evidence type="ECO:0000256" key="6">
    <source>
        <dbReference type="ARBA" id="ARBA00023134"/>
    </source>
</evidence>
<comment type="domain">
    <text evidence="8">The N-terminal domain determines nucleotide recognition and specific binding, while the C-terminal domain determines the specific binding to the target protein.</text>
</comment>
<dbReference type="EMBL" id="CYHF01000005">
    <property type="protein sequence ID" value="CUA97401.1"/>
    <property type="molecule type" value="Genomic_DNA"/>
</dbReference>
<feature type="binding site" evidence="8">
    <location>
        <position position="56"/>
    </location>
    <ligand>
        <name>GTP</name>
        <dbReference type="ChEBI" id="CHEBI:37565"/>
    </ligand>
</feature>
<comment type="function">
    <text evidence="8">Transfers a GMP moiety from GTP to Mo-molybdopterin (Mo-MPT) cofactor (Moco or molybdenum cofactor) to form Mo-molybdopterin guanine dinucleotide (Mo-MGD) cofactor.</text>
</comment>
<dbReference type="EC" id="2.7.7.77" evidence="8"/>
<keyword evidence="2 8" id="KW-0808">Transferase</keyword>
<feature type="binding site" evidence="8">
    <location>
        <position position="28"/>
    </location>
    <ligand>
        <name>GTP</name>
        <dbReference type="ChEBI" id="CHEBI:37565"/>
    </ligand>
</feature>
<dbReference type="Pfam" id="PF12804">
    <property type="entry name" value="NTP_transf_3"/>
    <property type="match status" value="1"/>
</dbReference>
<name>A0A0K6I2T8_9BURK</name>
<feature type="binding site" evidence="8">
    <location>
        <position position="105"/>
    </location>
    <ligand>
        <name>Mg(2+)</name>
        <dbReference type="ChEBI" id="CHEBI:18420"/>
    </ligand>
</feature>
<dbReference type="GO" id="GO:0005525">
    <property type="term" value="F:GTP binding"/>
    <property type="evidence" value="ECO:0007669"/>
    <property type="project" value="UniProtKB-UniRule"/>
</dbReference>
<evidence type="ECO:0000256" key="7">
    <source>
        <dbReference type="ARBA" id="ARBA00023150"/>
    </source>
</evidence>
<accession>A0A0K6I2T8</accession>
<dbReference type="NCBIfam" id="TIGR02665">
    <property type="entry name" value="molyb_mobA"/>
    <property type="match status" value="1"/>
</dbReference>
<comment type="subcellular location">
    <subcellularLocation>
        <location evidence="8">Cytoplasm</location>
    </subcellularLocation>
</comment>
<evidence type="ECO:0000256" key="5">
    <source>
        <dbReference type="ARBA" id="ARBA00022842"/>
    </source>
</evidence>
<keyword evidence="5 8" id="KW-0460">Magnesium</keyword>
<comment type="cofactor">
    <cofactor evidence="8">
        <name>Mg(2+)</name>
        <dbReference type="ChEBI" id="CHEBI:18420"/>
    </cofactor>
</comment>
<keyword evidence="6 8" id="KW-0342">GTP-binding</keyword>
<comment type="similarity">
    <text evidence="8">Belongs to the MobA family.</text>
</comment>
<dbReference type="GO" id="GO:1902758">
    <property type="term" value="P:bis(molybdopterin guanine dinucleotide)molybdenum biosynthetic process"/>
    <property type="evidence" value="ECO:0007669"/>
    <property type="project" value="TreeGrafter"/>
</dbReference>
<feature type="domain" description="MobA-like NTP transferase" evidence="9">
    <location>
        <begin position="12"/>
        <end position="160"/>
    </location>
</feature>
<dbReference type="RefSeq" id="WP_055450628.1">
    <property type="nucleotide sequence ID" value="NZ_CYHF01000005.1"/>
</dbReference>
<dbReference type="PANTHER" id="PTHR19136:SF81">
    <property type="entry name" value="MOLYBDENUM COFACTOR GUANYLYLTRANSFERASE"/>
    <property type="match status" value="1"/>
</dbReference>
<keyword evidence="4 8" id="KW-0547">Nucleotide-binding</keyword>
<evidence type="ECO:0000256" key="4">
    <source>
        <dbReference type="ARBA" id="ARBA00022741"/>
    </source>
</evidence>
<keyword evidence="3 8" id="KW-0479">Metal-binding</keyword>
<dbReference type="GO" id="GO:0046872">
    <property type="term" value="F:metal ion binding"/>
    <property type="evidence" value="ECO:0007669"/>
    <property type="project" value="UniProtKB-KW"/>
</dbReference>
<dbReference type="InterPro" id="IPR025877">
    <property type="entry name" value="MobA-like_NTP_Trfase"/>
</dbReference>
<feature type="binding site" evidence="8">
    <location>
        <begin position="15"/>
        <end position="17"/>
    </location>
    <ligand>
        <name>GTP</name>
        <dbReference type="ChEBI" id="CHEBI:37565"/>
    </ligand>
</feature>
<dbReference type="AlphaFoldDB" id="A0A0K6I2T8"/>
<evidence type="ECO:0000259" key="9">
    <source>
        <dbReference type="Pfam" id="PF12804"/>
    </source>
</evidence>
<keyword evidence="10" id="KW-0548">Nucleotidyltransferase</keyword>
<proteinExistence type="inferred from homology"/>
<evidence type="ECO:0000313" key="10">
    <source>
        <dbReference type="EMBL" id="CUA97401.1"/>
    </source>
</evidence>
<dbReference type="GO" id="GO:0005737">
    <property type="term" value="C:cytoplasm"/>
    <property type="evidence" value="ECO:0007669"/>
    <property type="project" value="UniProtKB-SubCell"/>
</dbReference>
<dbReference type="Proteomes" id="UP000183649">
    <property type="component" value="Unassembled WGS sequence"/>
</dbReference>
<comment type="catalytic activity">
    <reaction evidence="8">
        <text>Mo-molybdopterin + GTP + H(+) = Mo-molybdopterin guanine dinucleotide + diphosphate</text>
        <dbReference type="Rhea" id="RHEA:34243"/>
        <dbReference type="ChEBI" id="CHEBI:15378"/>
        <dbReference type="ChEBI" id="CHEBI:33019"/>
        <dbReference type="ChEBI" id="CHEBI:37565"/>
        <dbReference type="ChEBI" id="CHEBI:71302"/>
        <dbReference type="ChEBI" id="CHEBI:71310"/>
        <dbReference type="EC" id="2.7.7.77"/>
    </reaction>
</comment>
<reference evidence="11" key="1">
    <citation type="submission" date="2015-08" db="EMBL/GenBank/DDBJ databases">
        <authorList>
            <person name="Varghese N."/>
        </authorList>
    </citation>
    <scope>NUCLEOTIDE SEQUENCE [LARGE SCALE GENOMIC DNA]</scope>
    <source>
        <strain evidence="11">DSM 18181</strain>
    </source>
</reference>
<evidence type="ECO:0000256" key="8">
    <source>
        <dbReference type="HAMAP-Rule" id="MF_00316"/>
    </source>
</evidence>
<evidence type="ECO:0000313" key="11">
    <source>
        <dbReference type="Proteomes" id="UP000183649"/>
    </source>
</evidence>
<keyword evidence="11" id="KW-1185">Reference proteome</keyword>
<evidence type="ECO:0000256" key="2">
    <source>
        <dbReference type="ARBA" id="ARBA00022679"/>
    </source>
</evidence>